<dbReference type="AlphaFoldDB" id="A0A4R4RHJ3"/>
<feature type="domain" description="HTH araC/xylS-type" evidence="4">
    <location>
        <begin position="214"/>
        <end position="312"/>
    </location>
</feature>
<accession>A0A4R4RHJ3</accession>
<reference evidence="5 6" key="1">
    <citation type="submission" date="2019-02" db="EMBL/GenBank/DDBJ databases">
        <title>Draft genome sequences of novel Actinobacteria.</title>
        <authorList>
            <person name="Sahin N."/>
            <person name="Ay H."/>
            <person name="Saygin H."/>
        </authorList>
    </citation>
    <scope>NUCLEOTIDE SEQUENCE [LARGE SCALE GENOMIC DNA]</scope>
    <source>
        <strain evidence="5 6">KC603</strain>
    </source>
</reference>
<dbReference type="Gene3D" id="1.10.10.60">
    <property type="entry name" value="Homeodomain-like"/>
    <property type="match status" value="1"/>
</dbReference>
<dbReference type="EMBL" id="SMKL01000051">
    <property type="protein sequence ID" value="TDC48736.1"/>
    <property type="molecule type" value="Genomic_DNA"/>
</dbReference>
<organism evidence="5 6">
    <name type="scientific">Jiangella ureilytica</name>
    <dbReference type="NCBI Taxonomy" id="2530374"/>
    <lineage>
        <taxon>Bacteria</taxon>
        <taxon>Bacillati</taxon>
        <taxon>Actinomycetota</taxon>
        <taxon>Actinomycetes</taxon>
        <taxon>Jiangellales</taxon>
        <taxon>Jiangellaceae</taxon>
        <taxon>Jiangella</taxon>
    </lineage>
</organism>
<keyword evidence="2" id="KW-0238">DNA-binding</keyword>
<dbReference type="InterPro" id="IPR018060">
    <property type="entry name" value="HTH_AraC"/>
</dbReference>
<dbReference type="Proteomes" id="UP000295621">
    <property type="component" value="Unassembled WGS sequence"/>
</dbReference>
<dbReference type="InterPro" id="IPR050204">
    <property type="entry name" value="AraC_XylS_family_regulators"/>
</dbReference>
<proteinExistence type="predicted"/>
<dbReference type="SUPFAM" id="SSF46689">
    <property type="entry name" value="Homeodomain-like"/>
    <property type="match status" value="2"/>
</dbReference>
<keyword evidence="6" id="KW-1185">Reference proteome</keyword>
<evidence type="ECO:0000259" key="4">
    <source>
        <dbReference type="PROSITE" id="PS01124"/>
    </source>
</evidence>
<dbReference type="SMART" id="SM00342">
    <property type="entry name" value="HTH_ARAC"/>
    <property type="match status" value="1"/>
</dbReference>
<comment type="caution">
    <text evidence="5">The sequence shown here is derived from an EMBL/GenBank/DDBJ whole genome shotgun (WGS) entry which is preliminary data.</text>
</comment>
<dbReference type="PROSITE" id="PS01124">
    <property type="entry name" value="HTH_ARAC_FAMILY_2"/>
    <property type="match status" value="1"/>
</dbReference>
<dbReference type="Pfam" id="PF12833">
    <property type="entry name" value="HTH_18"/>
    <property type="match status" value="1"/>
</dbReference>
<evidence type="ECO:0000256" key="2">
    <source>
        <dbReference type="ARBA" id="ARBA00023125"/>
    </source>
</evidence>
<sequence>MPDHWAPTDPLGEALHQMRMNGAFYCRSELSAPWGMTMPAMPGHIWFHIVTSGPAWLQPEDGAPRRLLPGELALVPHGRGHLILGAPGASAPNVMDLEREFSSDRYELIRHGGGGDPTTLICGAVRFDHPAARKLVEALPETIHVEVGGSPQQEWIHSTLRLMASEAQQLRPGGEEVITRLGDILVIQAIRAWLETDPAARTGWLGALHDEQIGRAISLIHKQPDRDWSVAGLAAELAMSRSAFADRFTKVVGEPVMQYLTTWRMNLALDALQSEQATAAQLARRLGYRSEAAFARAFKRVVGLPPGAVKRGSVPAAPSPATPA</sequence>
<gene>
    <name evidence="5" type="ORF">E1212_20215</name>
</gene>
<dbReference type="OrthoDB" id="241790at2"/>
<evidence type="ECO:0000313" key="5">
    <source>
        <dbReference type="EMBL" id="TDC48736.1"/>
    </source>
</evidence>
<evidence type="ECO:0000313" key="6">
    <source>
        <dbReference type="Proteomes" id="UP000295621"/>
    </source>
</evidence>
<dbReference type="PANTHER" id="PTHR46796:SF7">
    <property type="entry name" value="ARAC FAMILY TRANSCRIPTIONAL REGULATOR"/>
    <property type="match status" value="1"/>
</dbReference>
<dbReference type="InterPro" id="IPR009057">
    <property type="entry name" value="Homeodomain-like_sf"/>
</dbReference>
<name>A0A4R4RHJ3_9ACTN</name>
<dbReference type="Pfam" id="PF12852">
    <property type="entry name" value="Cupin_6"/>
    <property type="match status" value="1"/>
</dbReference>
<evidence type="ECO:0000256" key="1">
    <source>
        <dbReference type="ARBA" id="ARBA00023015"/>
    </source>
</evidence>
<keyword evidence="3" id="KW-0804">Transcription</keyword>
<protein>
    <submittedName>
        <fullName evidence="5">AraC family transcriptional regulator</fullName>
    </submittedName>
</protein>
<dbReference type="PANTHER" id="PTHR46796">
    <property type="entry name" value="HTH-TYPE TRANSCRIPTIONAL ACTIVATOR RHAS-RELATED"/>
    <property type="match status" value="1"/>
</dbReference>
<evidence type="ECO:0000256" key="3">
    <source>
        <dbReference type="ARBA" id="ARBA00023163"/>
    </source>
</evidence>
<keyword evidence="1" id="KW-0805">Transcription regulation</keyword>
<dbReference type="GO" id="GO:0003700">
    <property type="term" value="F:DNA-binding transcription factor activity"/>
    <property type="evidence" value="ECO:0007669"/>
    <property type="project" value="InterPro"/>
</dbReference>
<dbReference type="GO" id="GO:0043565">
    <property type="term" value="F:sequence-specific DNA binding"/>
    <property type="evidence" value="ECO:0007669"/>
    <property type="project" value="InterPro"/>
</dbReference>
<dbReference type="RefSeq" id="WP_131985832.1">
    <property type="nucleotide sequence ID" value="NZ_SMKL01000051.1"/>
</dbReference>
<dbReference type="InterPro" id="IPR032783">
    <property type="entry name" value="AraC_lig"/>
</dbReference>